<comment type="caution">
    <text evidence="1">The sequence shown here is derived from an EMBL/GenBank/DDBJ whole genome shotgun (WGS) entry which is preliminary data.</text>
</comment>
<keyword evidence="2" id="KW-1185">Reference proteome</keyword>
<evidence type="ECO:0000313" key="2">
    <source>
        <dbReference type="Proteomes" id="UP000789759"/>
    </source>
</evidence>
<evidence type="ECO:0000313" key="1">
    <source>
        <dbReference type="EMBL" id="CAG8793378.1"/>
    </source>
</evidence>
<name>A0A9N9JR81_9GLOM</name>
<sequence>MPEVIKLSTTVNKKFDDILRRHAYIMRLNQNEVLELYQQAYLEKVEHEKLDKRLNKELREKGQVKYDSEKLKSLLEKGEINYSVIYDDILIDNEEEV</sequence>
<proteinExistence type="predicted"/>
<reference evidence="1" key="1">
    <citation type="submission" date="2021-06" db="EMBL/GenBank/DDBJ databases">
        <authorList>
            <person name="Kallberg Y."/>
            <person name="Tangrot J."/>
            <person name="Rosling A."/>
        </authorList>
    </citation>
    <scope>NUCLEOTIDE SEQUENCE</scope>
    <source>
        <strain evidence="1">FL966</strain>
    </source>
</reference>
<gene>
    <name evidence="1" type="ORF">CPELLU_LOCUS17160</name>
</gene>
<dbReference type="Proteomes" id="UP000789759">
    <property type="component" value="Unassembled WGS sequence"/>
</dbReference>
<organism evidence="1 2">
    <name type="scientific">Cetraspora pellucida</name>
    <dbReference type="NCBI Taxonomy" id="1433469"/>
    <lineage>
        <taxon>Eukaryota</taxon>
        <taxon>Fungi</taxon>
        <taxon>Fungi incertae sedis</taxon>
        <taxon>Mucoromycota</taxon>
        <taxon>Glomeromycotina</taxon>
        <taxon>Glomeromycetes</taxon>
        <taxon>Diversisporales</taxon>
        <taxon>Gigasporaceae</taxon>
        <taxon>Cetraspora</taxon>
    </lineage>
</organism>
<protein>
    <submittedName>
        <fullName evidence="1">6005_t:CDS:1</fullName>
    </submittedName>
</protein>
<accession>A0A9N9JR81</accession>
<dbReference type="EMBL" id="CAJVQA010027984">
    <property type="protein sequence ID" value="CAG8793378.1"/>
    <property type="molecule type" value="Genomic_DNA"/>
</dbReference>
<dbReference type="AlphaFoldDB" id="A0A9N9JR81"/>